<dbReference type="Pfam" id="PF00201">
    <property type="entry name" value="UDPGT"/>
    <property type="match status" value="1"/>
</dbReference>
<organism evidence="4 5">
    <name type="scientific">Molorchus minor</name>
    <dbReference type="NCBI Taxonomy" id="1323400"/>
    <lineage>
        <taxon>Eukaryota</taxon>
        <taxon>Metazoa</taxon>
        <taxon>Ecdysozoa</taxon>
        <taxon>Arthropoda</taxon>
        <taxon>Hexapoda</taxon>
        <taxon>Insecta</taxon>
        <taxon>Pterygota</taxon>
        <taxon>Neoptera</taxon>
        <taxon>Endopterygota</taxon>
        <taxon>Coleoptera</taxon>
        <taxon>Polyphaga</taxon>
        <taxon>Cucujiformia</taxon>
        <taxon>Chrysomeloidea</taxon>
        <taxon>Cerambycidae</taxon>
        <taxon>Lamiinae</taxon>
        <taxon>Monochamini</taxon>
        <taxon>Molorchus</taxon>
    </lineage>
</organism>
<dbReference type="InterPro" id="IPR002213">
    <property type="entry name" value="UDP_glucos_trans"/>
</dbReference>
<dbReference type="Gene3D" id="3.40.50.2000">
    <property type="entry name" value="Glycogen Phosphorylase B"/>
    <property type="match status" value="1"/>
</dbReference>
<comment type="similarity">
    <text evidence="1">Belongs to the UDP-glycosyltransferase family.</text>
</comment>
<accession>A0ABQ9JUK3</accession>
<keyword evidence="3" id="KW-0808">Transferase</keyword>
<name>A0ABQ9JUK3_9CUCU</name>
<proteinExistence type="inferred from homology"/>
<protein>
    <recommendedName>
        <fullName evidence="6">Glucuronosyltransferase</fullName>
    </recommendedName>
</protein>
<dbReference type="EMBL" id="JAPWTJ010000191">
    <property type="protein sequence ID" value="KAJ8981279.1"/>
    <property type="molecule type" value="Genomic_DNA"/>
</dbReference>
<evidence type="ECO:0008006" key="6">
    <source>
        <dbReference type="Google" id="ProtNLM"/>
    </source>
</evidence>
<evidence type="ECO:0000256" key="2">
    <source>
        <dbReference type="ARBA" id="ARBA00022676"/>
    </source>
</evidence>
<dbReference type="InterPro" id="IPR050271">
    <property type="entry name" value="UDP-glycosyltransferase"/>
</dbReference>
<dbReference type="Proteomes" id="UP001162164">
    <property type="component" value="Unassembled WGS sequence"/>
</dbReference>
<reference evidence="4" key="1">
    <citation type="journal article" date="2023" name="Insect Mol. Biol.">
        <title>Genome sequencing provides insights into the evolution of gene families encoding plant cell wall-degrading enzymes in longhorned beetles.</title>
        <authorList>
            <person name="Shin N.R."/>
            <person name="Okamura Y."/>
            <person name="Kirsch R."/>
            <person name="Pauchet Y."/>
        </authorList>
    </citation>
    <scope>NUCLEOTIDE SEQUENCE</scope>
    <source>
        <strain evidence="4">MMC_N1</strain>
    </source>
</reference>
<evidence type="ECO:0000256" key="3">
    <source>
        <dbReference type="ARBA" id="ARBA00022679"/>
    </source>
</evidence>
<dbReference type="PANTHER" id="PTHR48043">
    <property type="entry name" value="EG:EG0003.4 PROTEIN-RELATED"/>
    <property type="match status" value="1"/>
</dbReference>
<keyword evidence="5" id="KW-1185">Reference proteome</keyword>
<evidence type="ECO:0000313" key="4">
    <source>
        <dbReference type="EMBL" id="KAJ8981279.1"/>
    </source>
</evidence>
<comment type="caution">
    <text evidence="4">The sequence shown here is derived from an EMBL/GenBank/DDBJ whole genome shotgun (WGS) entry which is preliminary data.</text>
</comment>
<sequence>MEIATYYPKIMGNPGFELKKRLLSALYSVYSIYKSNDDVAEEIAKKYFGQDLPPLEIIIKNVSMVFLNTHPVFNVRPLGPGFIHIGGGIHLEDAKSPFLDSAKEGVSYFSLGTNSNFIKIVVDTFKELRYKVLWKFEIDIPEKSNNVKILQWYLNRMCYVSHENVRVFITQCGIQSMEESILSHVPMISIPFVSDQKMNSLKIANRGLGIALNKNTITKDSFKAAIIEIMNNSSGYYTPWNYNLEMSLLGISSTPWN</sequence>
<evidence type="ECO:0000313" key="5">
    <source>
        <dbReference type="Proteomes" id="UP001162164"/>
    </source>
</evidence>
<keyword evidence="2" id="KW-0328">Glycosyltransferase</keyword>
<gene>
    <name evidence="4" type="ORF">NQ317_004015</name>
</gene>
<dbReference type="SUPFAM" id="SSF53756">
    <property type="entry name" value="UDP-Glycosyltransferase/glycogen phosphorylase"/>
    <property type="match status" value="1"/>
</dbReference>
<evidence type="ECO:0000256" key="1">
    <source>
        <dbReference type="ARBA" id="ARBA00009995"/>
    </source>
</evidence>
<dbReference type="PANTHER" id="PTHR48043:SF159">
    <property type="entry name" value="EG:EG0003.4 PROTEIN-RELATED"/>
    <property type="match status" value="1"/>
</dbReference>